<feature type="region of interest" description="Disordered" evidence="1">
    <location>
        <begin position="521"/>
        <end position="544"/>
    </location>
</feature>
<gene>
    <name evidence="2" type="ORF">THAOC_02445</name>
</gene>
<dbReference type="eggNOG" id="ENOG502R9CQ">
    <property type="taxonomic scope" value="Eukaryota"/>
</dbReference>
<protein>
    <submittedName>
        <fullName evidence="2">Uncharacterized protein</fullName>
    </submittedName>
</protein>
<dbReference type="AlphaFoldDB" id="K0TM25"/>
<evidence type="ECO:0000313" key="2">
    <source>
        <dbReference type="EMBL" id="EJK75821.1"/>
    </source>
</evidence>
<feature type="region of interest" description="Disordered" evidence="1">
    <location>
        <begin position="442"/>
        <end position="473"/>
    </location>
</feature>
<proteinExistence type="predicted"/>
<sequence>MPSTVNKVDDSGSVDVVDEATASGHYGSGDRAATSSASQPLASGQRRHHPLIDNASDYAMNCAFMLQARAVLRQATLTSLQQTLRKRVRRHIGELNQTQILGSSSTDELLNLDRKVMKITVRDLEQSHALASKIGAKWAEVLQREGYNDHAKILLGCIQSESFFEWEQCDDEKEEEAPPTAIFPLAAMNSLRRYDEQYDEQNRPASYLPALDCPKNKRISGNQLIERMDYMARTGQSDWHYGWDAIDEAARINRSRIDYKRVQMADHLGVTEDDEGDAKESGKKKRRRGWCKSVKFRDEESDDNLSSEDRRQGRSATDQLDSILKNGEQKSAALQNDDDLADDAPDLMILSDLGQDRGRQASSVEEESICWNAAKSSFSRDEKRNLVASFIHPPHSFECDRGELSQLSEQHMAVEEKLGGTICGGLKPIAIAHLWEKTRQPAAADQANESQGTLQAQDSNLVRKRKRDLSRATKERLGQRTFMKIQPHLSKFFKHTKLKWTEVEDRNFIDFDLGECTVELAESDRPGHEDQSKESHDDSEENRKKIMAFRSLEVCLTT</sequence>
<keyword evidence="3" id="KW-1185">Reference proteome</keyword>
<name>K0TM25_THAOC</name>
<feature type="region of interest" description="Disordered" evidence="1">
    <location>
        <begin position="301"/>
        <end position="322"/>
    </location>
</feature>
<reference evidence="2 3" key="1">
    <citation type="journal article" date="2012" name="Genome Biol.">
        <title>Genome and low-iron response of an oceanic diatom adapted to chronic iron limitation.</title>
        <authorList>
            <person name="Lommer M."/>
            <person name="Specht M."/>
            <person name="Roy A.S."/>
            <person name="Kraemer L."/>
            <person name="Andreson R."/>
            <person name="Gutowska M.A."/>
            <person name="Wolf J."/>
            <person name="Bergner S.V."/>
            <person name="Schilhabel M.B."/>
            <person name="Klostermeier U.C."/>
            <person name="Beiko R.G."/>
            <person name="Rosenstiel P."/>
            <person name="Hippler M."/>
            <person name="Laroche J."/>
        </authorList>
    </citation>
    <scope>NUCLEOTIDE SEQUENCE [LARGE SCALE GENOMIC DNA]</scope>
    <source>
        <strain evidence="2 3">CCMP1005</strain>
    </source>
</reference>
<dbReference type="OMA" id="EEESICW"/>
<dbReference type="EMBL" id="AGNL01002702">
    <property type="protein sequence ID" value="EJK75821.1"/>
    <property type="molecule type" value="Genomic_DNA"/>
</dbReference>
<accession>K0TM25</accession>
<dbReference type="Proteomes" id="UP000266841">
    <property type="component" value="Unassembled WGS sequence"/>
</dbReference>
<comment type="caution">
    <text evidence="2">The sequence shown here is derived from an EMBL/GenBank/DDBJ whole genome shotgun (WGS) entry which is preliminary data.</text>
</comment>
<feature type="region of interest" description="Disordered" evidence="1">
    <location>
        <begin position="21"/>
        <end position="46"/>
    </location>
</feature>
<feature type="compositionally biased region" description="Basic and acidic residues" evidence="1">
    <location>
        <begin position="522"/>
        <end position="544"/>
    </location>
</feature>
<evidence type="ECO:0000313" key="3">
    <source>
        <dbReference type="Proteomes" id="UP000266841"/>
    </source>
</evidence>
<evidence type="ECO:0000256" key="1">
    <source>
        <dbReference type="SAM" id="MobiDB-lite"/>
    </source>
</evidence>
<feature type="compositionally biased region" description="Polar residues" evidence="1">
    <location>
        <begin position="33"/>
        <end position="42"/>
    </location>
</feature>
<organism evidence="2 3">
    <name type="scientific">Thalassiosira oceanica</name>
    <name type="common">Marine diatom</name>
    <dbReference type="NCBI Taxonomy" id="159749"/>
    <lineage>
        <taxon>Eukaryota</taxon>
        <taxon>Sar</taxon>
        <taxon>Stramenopiles</taxon>
        <taxon>Ochrophyta</taxon>
        <taxon>Bacillariophyta</taxon>
        <taxon>Coscinodiscophyceae</taxon>
        <taxon>Thalassiosirophycidae</taxon>
        <taxon>Thalassiosirales</taxon>
        <taxon>Thalassiosiraceae</taxon>
        <taxon>Thalassiosira</taxon>
    </lineage>
</organism>
<feature type="compositionally biased region" description="Polar residues" evidence="1">
    <location>
        <begin position="447"/>
        <end position="460"/>
    </location>
</feature>